<reference evidence="2" key="1">
    <citation type="submission" date="2023-03" db="EMBL/GenBank/DDBJ databases">
        <title>Massive genome expansion in bonnet fungi (Mycena s.s.) driven by repeated elements and novel gene families across ecological guilds.</title>
        <authorList>
            <consortium name="Lawrence Berkeley National Laboratory"/>
            <person name="Harder C.B."/>
            <person name="Miyauchi S."/>
            <person name="Viragh M."/>
            <person name="Kuo A."/>
            <person name="Thoen E."/>
            <person name="Andreopoulos B."/>
            <person name="Lu D."/>
            <person name="Skrede I."/>
            <person name="Drula E."/>
            <person name="Henrissat B."/>
            <person name="Morin E."/>
            <person name="Kohler A."/>
            <person name="Barry K."/>
            <person name="LaButti K."/>
            <person name="Morin E."/>
            <person name="Salamov A."/>
            <person name="Lipzen A."/>
            <person name="Mereny Z."/>
            <person name="Hegedus B."/>
            <person name="Baldrian P."/>
            <person name="Stursova M."/>
            <person name="Weitz H."/>
            <person name="Taylor A."/>
            <person name="Grigoriev I.V."/>
            <person name="Nagy L.G."/>
            <person name="Martin F."/>
            <person name="Kauserud H."/>
        </authorList>
    </citation>
    <scope>NUCLEOTIDE SEQUENCE</scope>
    <source>
        <strain evidence="2">CBHHK182m</strain>
    </source>
</reference>
<keyword evidence="3" id="KW-1185">Reference proteome</keyword>
<sequence>MVIGHGPALSTPEYFDVAECLARRITEQEAAHTLDEPEDPPDDSEDPDPLPFWINPTPSTSFYPLSPAPPPPRRMYDGPPTEMDYKKEGSKRRRARKRAEEQERNGIPGVKAIHLKRQKQALGATIQVNIDVNDLPRTKPAWIGKRNPQDDHTFEDGMGGRIYTEGEIRELTGEDGMRYINWLGVLSIPIIDAHGRIIAVLGGTPRDVEGWRAITDRAATLMETKATRLRHTEDQLHHRRAQEPYPSVDRGPSYGGGQTEPLLFRIFAPMLFLYYQMQMELLRSWNPSMVWNVVFTVFAACTFNFGPHALTVPHLDFGNLAWGWCVITAPGRFNPDRGGHLILWDLKLVIRFPPGSTILIPSAIIRHSNSPIAADEFRCSFVQEEKRERMEESKTRWEKGVAMYSTIDSLRT</sequence>
<evidence type="ECO:0000256" key="1">
    <source>
        <dbReference type="SAM" id="MobiDB-lite"/>
    </source>
</evidence>
<organism evidence="2 3">
    <name type="scientific">Mycena metata</name>
    <dbReference type="NCBI Taxonomy" id="1033252"/>
    <lineage>
        <taxon>Eukaryota</taxon>
        <taxon>Fungi</taxon>
        <taxon>Dikarya</taxon>
        <taxon>Basidiomycota</taxon>
        <taxon>Agaricomycotina</taxon>
        <taxon>Agaricomycetes</taxon>
        <taxon>Agaricomycetidae</taxon>
        <taxon>Agaricales</taxon>
        <taxon>Marasmiineae</taxon>
        <taxon>Mycenaceae</taxon>
        <taxon>Mycena</taxon>
    </lineage>
</organism>
<name>A0AAD7I290_9AGAR</name>
<proteinExistence type="predicted"/>
<feature type="region of interest" description="Disordered" evidence="1">
    <location>
        <begin position="232"/>
        <end position="252"/>
    </location>
</feature>
<dbReference type="EMBL" id="JARKIB010000142">
    <property type="protein sequence ID" value="KAJ7732875.1"/>
    <property type="molecule type" value="Genomic_DNA"/>
</dbReference>
<comment type="caution">
    <text evidence="2">The sequence shown here is derived from an EMBL/GenBank/DDBJ whole genome shotgun (WGS) entry which is preliminary data.</text>
</comment>
<dbReference type="Proteomes" id="UP001215598">
    <property type="component" value="Unassembled WGS sequence"/>
</dbReference>
<gene>
    <name evidence="2" type="ORF">B0H16DRAFT_1732606</name>
</gene>
<evidence type="ECO:0000313" key="2">
    <source>
        <dbReference type="EMBL" id="KAJ7732875.1"/>
    </source>
</evidence>
<dbReference type="Gene3D" id="3.60.130.30">
    <property type="match status" value="1"/>
</dbReference>
<feature type="region of interest" description="Disordered" evidence="1">
    <location>
        <begin position="27"/>
        <end position="104"/>
    </location>
</feature>
<feature type="compositionally biased region" description="Acidic residues" evidence="1">
    <location>
        <begin position="36"/>
        <end position="48"/>
    </location>
</feature>
<dbReference type="AlphaFoldDB" id="A0AAD7I290"/>
<accession>A0AAD7I290</accession>
<protein>
    <submittedName>
        <fullName evidence="2">Uncharacterized protein</fullName>
    </submittedName>
</protein>
<evidence type="ECO:0000313" key="3">
    <source>
        <dbReference type="Proteomes" id="UP001215598"/>
    </source>
</evidence>